<organism evidence="2 3">
    <name type="scientific">Streptomyces agglomeratus</name>
    <dbReference type="NCBI Taxonomy" id="285458"/>
    <lineage>
        <taxon>Bacteria</taxon>
        <taxon>Bacillati</taxon>
        <taxon>Actinomycetota</taxon>
        <taxon>Actinomycetes</taxon>
        <taxon>Kitasatosporales</taxon>
        <taxon>Streptomycetaceae</taxon>
        <taxon>Streptomyces</taxon>
    </lineage>
</organism>
<dbReference type="AlphaFoldDB" id="A0A1E5PH01"/>
<evidence type="ECO:0000313" key="2">
    <source>
        <dbReference type="EMBL" id="OEJ28797.1"/>
    </source>
</evidence>
<feature type="region of interest" description="Disordered" evidence="1">
    <location>
        <begin position="25"/>
        <end position="57"/>
    </location>
</feature>
<sequence>MEQRLERALQDAEARAAALCDRLRKGAESRALPHQQPQAPHSRAQEQSTAARHTGTIASARAGVEAVAADAVRQGHVYLREVVRNQAEPVSEPVFHDELPEIKLPSSARELLDYPGVASNSTLAPPETVSCEDLERRWTTVQSGPVAPHTERLHVVHGEDTGAGGA</sequence>
<keyword evidence="3" id="KW-1185">Reference proteome</keyword>
<comment type="caution">
    <text evidence="2">The sequence shown here is derived from an EMBL/GenBank/DDBJ whole genome shotgun (WGS) entry which is preliminary data.</text>
</comment>
<accession>A0A1E5PH01</accession>
<evidence type="ECO:0000313" key="3">
    <source>
        <dbReference type="Proteomes" id="UP000095759"/>
    </source>
</evidence>
<proteinExistence type="predicted"/>
<evidence type="ECO:0000256" key="1">
    <source>
        <dbReference type="SAM" id="MobiDB-lite"/>
    </source>
</evidence>
<dbReference type="STRING" id="285458.BGM19_02045"/>
<protein>
    <submittedName>
        <fullName evidence="2">Uncharacterized protein</fullName>
    </submittedName>
</protein>
<dbReference type="RefSeq" id="WP_069774655.1">
    <property type="nucleotide sequence ID" value="NZ_MEHI01000001.1"/>
</dbReference>
<gene>
    <name evidence="2" type="ORF">AS594_34500</name>
</gene>
<dbReference type="Proteomes" id="UP000095759">
    <property type="component" value="Unassembled WGS sequence"/>
</dbReference>
<feature type="compositionally biased region" description="Polar residues" evidence="1">
    <location>
        <begin position="35"/>
        <end position="51"/>
    </location>
</feature>
<reference evidence="2 3" key="1">
    <citation type="submission" date="2016-08" db="EMBL/GenBank/DDBJ databases">
        <title>Complete genome sequence of Streptomyces agglomeratus strain 6-3-2, a novel anti-MRSA actinomycete isolated from Wuli of Tebit, China.</title>
        <authorList>
            <person name="Chen X."/>
        </authorList>
    </citation>
    <scope>NUCLEOTIDE SEQUENCE [LARGE SCALE GENOMIC DNA]</scope>
    <source>
        <strain evidence="2 3">6-3-2</strain>
    </source>
</reference>
<dbReference type="EMBL" id="MEHJ01000001">
    <property type="protein sequence ID" value="OEJ28797.1"/>
    <property type="molecule type" value="Genomic_DNA"/>
</dbReference>
<name>A0A1E5PH01_9ACTN</name>